<protein>
    <recommendedName>
        <fullName evidence="2">Retrotransposon gag domain-containing protein</fullName>
    </recommendedName>
</protein>
<dbReference type="Pfam" id="PF03732">
    <property type="entry name" value="Retrotrans_gag"/>
    <property type="match status" value="1"/>
</dbReference>
<feature type="compositionally biased region" description="Basic and acidic residues" evidence="1">
    <location>
        <begin position="143"/>
        <end position="155"/>
    </location>
</feature>
<accession>A0ABM2ZBZ3</accession>
<dbReference type="Gene3D" id="3.10.10.10">
    <property type="entry name" value="HIV Type 1 Reverse Transcriptase, subunit A, domain 1"/>
    <property type="match status" value="1"/>
</dbReference>
<evidence type="ECO:0000256" key="1">
    <source>
        <dbReference type="SAM" id="MobiDB-lite"/>
    </source>
</evidence>
<dbReference type="PANTHER" id="PTHR24559:SF444">
    <property type="entry name" value="REVERSE TRANSCRIPTASE DOMAIN-CONTAINING PROTEIN"/>
    <property type="match status" value="1"/>
</dbReference>
<evidence type="ECO:0000313" key="4">
    <source>
        <dbReference type="RefSeq" id="XP_040940050.1"/>
    </source>
</evidence>
<feature type="domain" description="Retrotransposon gag" evidence="2">
    <location>
        <begin position="57"/>
        <end position="138"/>
    </location>
</feature>
<dbReference type="InterPro" id="IPR043502">
    <property type="entry name" value="DNA/RNA_pol_sf"/>
</dbReference>
<dbReference type="InterPro" id="IPR053134">
    <property type="entry name" value="RNA-dir_DNA_polymerase"/>
</dbReference>
<dbReference type="InterPro" id="IPR005162">
    <property type="entry name" value="Retrotrans_gag_dom"/>
</dbReference>
<dbReference type="SUPFAM" id="SSF56672">
    <property type="entry name" value="DNA/RNA polymerases"/>
    <property type="match status" value="1"/>
</dbReference>
<sequence length="306" mass="35341">MAPARIGKAVVDKLRKYGAEEFRAKVDDDAEGAEFWLENTVRMLDELSYTPEECLKCVVSLLKDTTYHWWNTVSSVVPKEDITWEFFQAEFKKKYINQRFLDPKRKEFLELKQGNKTVSEYEKEFVREFTTLADWSKKAEELNNGRKQAKREARVSSKRSSGRAHFFPTKKLRSHQEPSTSSVGYSDVEILRIDSSKLDTPPVVITSMMAQRYMRKGYEAYLAKESKLKLESVPIVCEYPDVFPEELPGLLAIREVDFGIELLGVKGSDVPKIVFKTRYGHFEFLVMSFGLTNASAAFMDLMNRVF</sequence>
<name>A0ABM2ZBZ3_GOSHI</name>
<dbReference type="RefSeq" id="XP_040940050.1">
    <property type="nucleotide sequence ID" value="XM_041084116.1"/>
</dbReference>
<feature type="region of interest" description="Disordered" evidence="1">
    <location>
        <begin position="143"/>
        <end position="163"/>
    </location>
</feature>
<reference evidence="4" key="2">
    <citation type="submission" date="2025-08" db="UniProtKB">
        <authorList>
            <consortium name="RefSeq"/>
        </authorList>
    </citation>
    <scope>IDENTIFICATION</scope>
</reference>
<dbReference type="GeneID" id="107920607"/>
<evidence type="ECO:0000313" key="3">
    <source>
        <dbReference type="Proteomes" id="UP000818029"/>
    </source>
</evidence>
<gene>
    <name evidence="4" type="primary">LOC107920607</name>
</gene>
<evidence type="ECO:0000259" key="2">
    <source>
        <dbReference type="Pfam" id="PF03732"/>
    </source>
</evidence>
<proteinExistence type="predicted"/>
<organism evidence="3 4">
    <name type="scientific">Gossypium hirsutum</name>
    <name type="common">Upland cotton</name>
    <name type="synonym">Gossypium mexicanum</name>
    <dbReference type="NCBI Taxonomy" id="3635"/>
    <lineage>
        <taxon>Eukaryota</taxon>
        <taxon>Viridiplantae</taxon>
        <taxon>Streptophyta</taxon>
        <taxon>Embryophyta</taxon>
        <taxon>Tracheophyta</taxon>
        <taxon>Spermatophyta</taxon>
        <taxon>Magnoliopsida</taxon>
        <taxon>eudicotyledons</taxon>
        <taxon>Gunneridae</taxon>
        <taxon>Pentapetalae</taxon>
        <taxon>rosids</taxon>
        <taxon>malvids</taxon>
        <taxon>Malvales</taxon>
        <taxon>Malvaceae</taxon>
        <taxon>Malvoideae</taxon>
        <taxon>Gossypium</taxon>
    </lineage>
</organism>
<dbReference type="Proteomes" id="UP000818029">
    <property type="component" value="Chromosome A12"/>
</dbReference>
<dbReference type="PANTHER" id="PTHR24559">
    <property type="entry name" value="TRANSPOSON TY3-I GAG-POL POLYPROTEIN"/>
    <property type="match status" value="1"/>
</dbReference>
<reference evidence="3" key="1">
    <citation type="journal article" date="2020" name="Nat. Genet.">
        <title>Genomic diversifications of five Gossypium allopolyploid species and their impact on cotton improvement.</title>
        <authorList>
            <person name="Chen Z.J."/>
            <person name="Sreedasyam A."/>
            <person name="Ando A."/>
            <person name="Song Q."/>
            <person name="De Santiago L.M."/>
            <person name="Hulse-Kemp A.M."/>
            <person name="Ding M."/>
            <person name="Ye W."/>
            <person name="Kirkbride R.C."/>
            <person name="Jenkins J."/>
            <person name="Plott C."/>
            <person name="Lovell J."/>
            <person name="Lin Y.M."/>
            <person name="Vaughn R."/>
            <person name="Liu B."/>
            <person name="Simpson S."/>
            <person name="Scheffler B.E."/>
            <person name="Wen L."/>
            <person name="Saski C.A."/>
            <person name="Grover C.E."/>
            <person name="Hu G."/>
            <person name="Conover J.L."/>
            <person name="Carlson J.W."/>
            <person name="Shu S."/>
            <person name="Boston L.B."/>
            <person name="Williams M."/>
            <person name="Peterson D.G."/>
            <person name="McGee K."/>
            <person name="Jones D.C."/>
            <person name="Wendel J.F."/>
            <person name="Stelly D.M."/>
            <person name="Grimwood J."/>
            <person name="Schmutz J."/>
        </authorList>
    </citation>
    <scope>NUCLEOTIDE SEQUENCE [LARGE SCALE GENOMIC DNA]</scope>
    <source>
        <strain evidence="3">cv. TM-1</strain>
    </source>
</reference>
<keyword evidence="3" id="KW-1185">Reference proteome</keyword>